<dbReference type="SUPFAM" id="SSF75005">
    <property type="entry name" value="Arabinanase/levansucrase/invertase"/>
    <property type="match status" value="2"/>
</dbReference>
<dbReference type="PANTHER" id="PTHR35279">
    <property type="match status" value="1"/>
</dbReference>
<evidence type="ECO:0008006" key="3">
    <source>
        <dbReference type="Google" id="ProtNLM"/>
    </source>
</evidence>
<accession>A0A5C6FQI9</accession>
<dbReference type="InterPro" id="IPR023296">
    <property type="entry name" value="Glyco_hydro_beta-prop_sf"/>
</dbReference>
<dbReference type="Proteomes" id="UP000316476">
    <property type="component" value="Unassembled WGS sequence"/>
</dbReference>
<dbReference type="Gene3D" id="2.115.10.20">
    <property type="entry name" value="Glycosyl hydrolase domain, family 43"/>
    <property type="match status" value="3"/>
</dbReference>
<proteinExistence type="predicted"/>
<sequence>MISNRWKDRVNGSAFRGGLAILWVLLLIDSPVLSQALMTRTDQNPILSVNDAPAWRSVHVANAAILTPTESPDGRWRMFIRGSGYFPEEGGDPADHYHDSIGLLYQDPATFSPRGPWKEFPGNPILVHGERTAYDGKHLLDCTPVWGTVPGGRNLLVMFYKGVSYDHGACLAVAYSADLGRSFEKLSGNPLQRFIGPCDAIFHKGLFYVFYGDLKYDPAKGKRTDKLKTYLAITSDPARFAETPRQLVLDTGPEGSFDSLSVHGGRVFRIAGRWYMVYQCSRRHIDYPDRFHVAWSDDLVTWTKVTNEQPFFQRGPSGAWDEGGIWFGEVFEHDGILYMYYEGWGSGMPGYDRRRPYQPGGRSQTGLASVSVDKFLRWCGQP</sequence>
<dbReference type="PANTHER" id="PTHR35279:SF1">
    <property type="entry name" value="ARABINANASE_LEVANSUCRASE_INVERTASE"/>
    <property type="match status" value="1"/>
</dbReference>
<reference evidence="1 2" key="1">
    <citation type="submission" date="2019-02" db="EMBL/GenBank/DDBJ databases">
        <title>Deep-cultivation of Planctomycetes and their phenomic and genomic characterization uncovers novel biology.</title>
        <authorList>
            <person name="Wiegand S."/>
            <person name="Jogler M."/>
            <person name="Boedeker C."/>
            <person name="Pinto D."/>
            <person name="Vollmers J."/>
            <person name="Rivas-Marin E."/>
            <person name="Kohn T."/>
            <person name="Peeters S.H."/>
            <person name="Heuer A."/>
            <person name="Rast P."/>
            <person name="Oberbeckmann S."/>
            <person name="Bunk B."/>
            <person name="Jeske O."/>
            <person name="Meyerdierks A."/>
            <person name="Storesund J.E."/>
            <person name="Kallscheuer N."/>
            <person name="Luecker S."/>
            <person name="Lage O.M."/>
            <person name="Pohl T."/>
            <person name="Merkel B.J."/>
            <person name="Hornburger P."/>
            <person name="Mueller R.-W."/>
            <person name="Bruemmer F."/>
            <person name="Labrenz M."/>
            <person name="Spormann A.M."/>
            <person name="Op Den Camp H."/>
            <person name="Overmann J."/>
            <person name="Amann R."/>
            <person name="Jetten M.S.M."/>
            <person name="Mascher T."/>
            <person name="Medema M.H."/>
            <person name="Devos D.P."/>
            <person name="Kaster A.-K."/>
            <person name="Ovreas L."/>
            <person name="Rohde M."/>
            <person name="Galperin M.Y."/>
            <person name="Jogler C."/>
        </authorList>
    </citation>
    <scope>NUCLEOTIDE SEQUENCE [LARGE SCALE GENOMIC DNA]</scope>
    <source>
        <strain evidence="1 2">V7</strain>
    </source>
</reference>
<dbReference type="EMBL" id="SJPZ01000001">
    <property type="protein sequence ID" value="TWU64671.1"/>
    <property type="molecule type" value="Genomic_DNA"/>
</dbReference>
<organism evidence="1 2">
    <name type="scientific">Crateriforma conspicua</name>
    <dbReference type="NCBI Taxonomy" id="2527996"/>
    <lineage>
        <taxon>Bacteria</taxon>
        <taxon>Pseudomonadati</taxon>
        <taxon>Planctomycetota</taxon>
        <taxon>Planctomycetia</taxon>
        <taxon>Planctomycetales</taxon>
        <taxon>Planctomycetaceae</taxon>
        <taxon>Crateriforma</taxon>
    </lineage>
</organism>
<protein>
    <recommendedName>
        <fullName evidence="3">Glycosyl hydrolases family 43</fullName>
    </recommendedName>
</protein>
<evidence type="ECO:0000313" key="2">
    <source>
        <dbReference type="Proteomes" id="UP000316476"/>
    </source>
</evidence>
<evidence type="ECO:0000313" key="1">
    <source>
        <dbReference type="EMBL" id="TWU64671.1"/>
    </source>
</evidence>
<comment type="caution">
    <text evidence="1">The sequence shown here is derived from an EMBL/GenBank/DDBJ whole genome shotgun (WGS) entry which is preliminary data.</text>
</comment>
<gene>
    <name evidence="1" type="ORF">V7x_02150</name>
</gene>
<dbReference type="OrthoDB" id="180690at2"/>
<name>A0A5C6FQI9_9PLAN</name>
<dbReference type="AlphaFoldDB" id="A0A5C6FQI9"/>
<dbReference type="RefSeq" id="WP_146410311.1">
    <property type="nucleotide sequence ID" value="NZ_SJPZ01000001.1"/>
</dbReference>